<dbReference type="Proteomes" id="UP000287144">
    <property type="component" value="Unassembled WGS sequence"/>
</dbReference>
<dbReference type="PANTHER" id="PTHR34414">
    <property type="entry name" value="HET DOMAIN-CONTAINING PROTEIN-RELATED"/>
    <property type="match status" value="1"/>
</dbReference>
<dbReference type="STRING" id="1325735.A0A428RZ89"/>
<comment type="caution">
    <text evidence="1">The sequence shown here is derived from an EMBL/GenBank/DDBJ whole genome shotgun (WGS) entry which is preliminary data.</text>
</comment>
<organism evidence="1 2">
    <name type="scientific">Fusarium oligoseptatum</name>
    <dbReference type="NCBI Taxonomy" id="2604345"/>
    <lineage>
        <taxon>Eukaryota</taxon>
        <taxon>Fungi</taxon>
        <taxon>Dikarya</taxon>
        <taxon>Ascomycota</taxon>
        <taxon>Pezizomycotina</taxon>
        <taxon>Sordariomycetes</taxon>
        <taxon>Hypocreomycetidae</taxon>
        <taxon>Hypocreales</taxon>
        <taxon>Nectriaceae</taxon>
        <taxon>Fusarium</taxon>
        <taxon>Fusarium solani species complex</taxon>
    </lineage>
</organism>
<keyword evidence="2" id="KW-1185">Reference proteome</keyword>
<name>A0A428RZ89_9HYPO</name>
<evidence type="ECO:0000313" key="1">
    <source>
        <dbReference type="EMBL" id="RSL82716.1"/>
    </source>
</evidence>
<accession>A0A428RZ89</accession>
<reference evidence="1 2" key="1">
    <citation type="submission" date="2017-06" db="EMBL/GenBank/DDBJ databases">
        <title>Comparative genomic analysis of Ambrosia Fusariam Clade fungi.</title>
        <authorList>
            <person name="Stajich J.E."/>
            <person name="Carrillo J."/>
            <person name="Kijimoto T."/>
            <person name="Eskalen A."/>
            <person name="O'Donnell K."/>
            <person name="Kasson M."/>
        </authorList>
    </citation>
    <scope>NUCLEOTIDE SEQUENCE [LARGE SCALE GENOMIC DNA]</scope>
    <source>
        <strain evidence="1 2">NRRL62579</strain>
    </source>
</reference>
<dbReference type="EMBL" id="NKCK01000406">
    <property type="protein sequence ID" value="RSL82716.1"/>
    <property type="molecule type" value="Genomic_DNA"/>
</dbReference>
<protein>
    <submittedName>
        <fullName evidence="1">Uncharacterized protein</fullName>
    </submittedName>
</protein>
<dbReference type="PANTHER" id="PTHR34414:SF1">
    <property type="entry name" value="SUBTILISIN-LIKE SERINE PROTEASE"/>
    <property type="match status" value="1"/>
</dbReference>
<dbReference type="Pfam" id="PF20246">
    <property type="entry name" value="DUF6601"/>
    <property type="match status" value="1"/>
</dbReference>
<dbReference type="InterPro" id="IPR046536">
    <property type="entry name" value="DUF6601"/>
</dbReference>
<proteinExistence type="predicted"/>
<gene>
    <name evidence="1" type="ORF">CEP52_016897</name>
</gene>
<sequence length="226" mass="26627">MAEDTVQHAPFSVAHQLNRDAMAVLAVRHNIANTNEGWDDCLASDLETKVLDELYPYLWLVARKEAAHIDPLHEHLVHKRTIVLAEEPKLHLVRYYETVYVKPVPDYLLNCSIWQQHILNVDPQPVQDRPPDQTRYDKYRAAVGFLRSYSFLIRHESDFIIAQKANLLPKYISFQRFQAFIQPFRSMSDDHVSHRYQYGQFRLTRLNWAVRITSIIWLIKQGSTSW</sequence>
<dbReference type="AlphaFoldDB" id="A0A428RZ89"/>
<evidence type="ECO:0000313" key="2">
    <source>
        <dbReference type="Proteomes" id="UP000287144"/>
    </source>
</evidence>